<comment type="caution">
    <text evidence="1">The sequence shown here is derived from an EMBL/GenBank/DDBJ whole genome shotgun (WGS) entry which is preliminary data.</text>
</comment>
<keyword evidence="2" id="KW-1185">Reference proteome</keyword>
<organism evidence="1 2">
    <name type="scientific">Marinicella sediminis</name>
    <dbReference type="NCBI Taxonomy" id="1792834"/>
    <lineage>
        <taxon>Bacteria</taxon>
        <taxon>Pseudomonadati</taxon>
        <taxon>Pseudomonadota</taxon>
        <taxon>Gammaproteobacteria</taxon>
        <taxon>Lysobacterales</taxon>
        <taxon>Marinicellaceae</taxon>
        <taxon>Marinicella</taxon>
    </lineage>
</organism>
<reference evidence="2" key="1">
    <citation type="journal article" date="2019" name="Int. J. Syst. Evol. Microbiol.">
        <title>The Global Catalogue of Microorganisms (GCM) 10K type strain sequencing project: providing services to taxonomists for standard genome sequencing and annotation.</title>
        <authorList>
            <consortium name="The Broad Institute Genomics Platform"/>
            <consortium name="The Broad Institute Genome Sequencing Center for Infectious Disease"/>
            <person name="Wu L."/>
            <person name="Ma J."/>
        </authorList>
    </citation>
    <scope>NUCLEOTIDE SEQUENCE [LARGE SCALE GENOMIC DNA]</scope>
    <source>
        <strain evidence="2">KCTC 42953</strain>
    </source>
</reference>
<name>A0ABV7JGF6_9GAMM</name>
<dbReference type="RefSeq" id="WP_077412560.1">
    <property type="nucleotide sequence ID" value="NZ_JBHRTS010000010.1"/>
</dbReference>
<gene>
    <name evidence="1" type="ORF">ACFODZ_16085</name>
</gene>
<evidence type="ECO:0000313" key="2">
    <source>
        <dbReference type="Proteomes" id="UP001595533"/>
    </source>
</evidence>
<dbReference type="Proteomes" id="UP001595533">
    <property type="component" value="Unassembled WGS sequence"/>
</dbReference>
<dbReference type="EMBL" id="JBHRTS010000010">
    <property type="protein sequence ID" value="MFC3195776.1"/>
    <property type="molecule type" value="Genomic_DNA"/>
</dbReference>
<proteinExistence type="predicted"/>
<protein>
    <submittedName>
        <fullName evidence="1">Uncharacterized protein</fullName>
    </submittedName>
</protein>
<sequence length="88" mass="10388">MKLEQMYENSKAVIEQIENEAVSAFRIEQFETTGDPAYLSVVVSYRLDRDMQFTRELNPTQIKTDRIFKELRFALDDDELLGLFIFES</sequence>
<evidence type="ECO:0000313" key="1">
    <source>
        <dbReference type="EMBL" id="MFC3195776.1"/>
    </source>
</evidence>
<accession>A0ABV7JGF6</accession>